<dbReference type="AlphaFoldDB" id="W2SNH5"/>
<name>W2SNH5_NECAM</name>
<protein>
    <submittedName>
        <fullName evidence="1">Uncharacterized protein</fullName>
    </submittedName>
</protein>
<evidence type="ECO:0000313" key="1">
    <source>
        <dbReference type="EMBL" id="ETN70396.1"/>
    </source>
</evidence>
<dbReference type="Proteomes" id="UP000053676">
    <property type="component" value="Unassembled WGS sequence"/>
</dbReference>
<sequence length="59" mass="6752">MCTHITKTGPFPLPLIGNLHHILMGKGIVNSMKQWQKVRFEVFSAVSLREELAKSFEVR</sequence>
<organism evidence="1 2">
    <name type="scientific">Necator americanus</name>
    <name type="common">Human hookworm</name>
    <dbReference type="NCBI Taxonomy" id="51031"/>
    <lineage>
        <taxon>Eukaryota</taxon>
        <taxon>Metazoa</taxon>
        <taxon>Ecdysozoa</taxon>
        <taxon>Nematoda</taxon>
        <taxon>Chromadorea</taxon>
        <taxon>Rhabditida</taxon>
        <taxon>Rhabditina</taxon>
        <taxon>Rhabditomorpha</taxon>
        <taxon>Strongyloidea</taxon>
        <taxon>Ancylostomatidae</taxon>
        <taxon>Bunostominae</taxon>
        <taxon>Necator</taxon>
    </lineage>
</organism>
<dbReference type="EMBL" id="KI668965">
    <property type="protein sequence ID" value="ETN70396.1"/>
    <property type="molecule type" value="Genomic_DNA"/>
</dbReference>
<gene>
    <name evidence="1" type="ORF">NECAME_14803</name>
</gene>
<evidence type="ECO:0000313" key="2">
    <source>
        <dbReference type="Proteomes" id="UP000053676"/>
    </source>
</evidence>
<keyword evidence="2" id="KW-1185">Reference proteome</keyword>
<dbReference type="KEGG" id="nai:NECAME_14803"/>
<reference evidence="2" key="1">
    <citation type="journal article" date="2014" name="Nat. Genet.">
        <title>Genome of the human hookworm Necator americanus.</title>
        <authorList>
            <person name="Tang Y.T."/>
            <person name="Gao X."/>
            <person name="Rosa B.A."/>
            <person name="Abubucker S."/>
            <person name="Hallsworth-Pepin K."/>
            <person name="Martin J."/>
            <person name="Tyagi R."/>
            <person name="Heizer E."/>
            <person name="Zhang X."/>
            <person name="Bhonagiri-Palsikar V."/>
            <person name="Minx P."/>
            <person name="Warren W.C."/>
            <person name="Wang Q."/>
            <person name="Zhan B."/>
            <person name="Hotez P.J."/>
            <person name="Sternberg P.W."/>
            <person name="Dougall A."/>
            <person name="Gaze S.T."/>
            <person name="Mulvenna J."/>
            <person name="Sotillo J."/>
            <person name="Ranganathan S."/>
            <person name="Rabelo E.M."/>
            <person name="Wilson R.K."/>
            <person name="Felgner P.L."/>
            <person name="Bethony J."/>
            <person name="Hawdon J.M."/>
            <person name="Gasser R.B."/>
            <person name="Loukas A."/>
            <person name="Mitreva M."/>
        </authorList>
    </citation>
    <scope>NUCLEOTIDE SEQUENCE [LARGE SCALE GENOMIC DNA]</scope>
</reference>
<accession>W2SNH5</accession>
<proteinExistence type="predicted"/>